<evidence type="ECO:0008006" key="5">
    <source>
        <dbReference type="Google" id="ProtNLM"/>
    </source>
</evidence>
<dbReference type="EMBL" id="JAPTNE010000023">
    <property type="protein sequence ID" value="MCZ0808645.1"/>
    <property type="molecule type" value="Genomic_DNA"/>
</dbReference>
<dbReference type="Proteomes" id="UP001077662">
    <property type="component" value="Unassembled WGS sequence"/>
</dbReference>
<dbReference type="Proteomes" id="UP000239759">
    <property type="component" value="Unassembled WGS sequence"/>
</dbReference>
<evidence type="ECO:0000313" key="4">
    <source>
        <dbReference type="Proteomes" id="UP001077662"/>
    </source>
</evidence>
<dbReference type="AlphaFoldDB" id="A0AAP3DKF3"/>
<gene>
    <name evidence="2" type="ORF">C4A77_23285</name>
    <name evidence="1" type="ORF">O0554_17305</name>
</gene>
<comment type="caution">
    <text evidence="1">The sequence shown here is derived from an EMBL/GenBank/DDBJ whole genome shotgun (WGS) entry which is preliminary data.</text>
</comment>
<dbReference type="Gene3D" id="3.30.1390.10">
    <property type="match status" value="1"/>
</dbReference>
<proteinExistence type="predicted"/>
<evidence type="ECO:0000313" key="2">
    <source>
        <dbReference type="EMBL" id="PPA91300.1"/>
    </source>
</evidence>
<protein>
    <recommendedName>
        <fullName evidence="5">Ribosomal protein L7/L12 C-terminal domain-containing protein</fullName>
    </recommendedName>
</protein>
<dbReference type="EMBL" id="PRKQ01000042">
    <property type="protein sequence ID" value="PPA91300.1"/>
    <property type="molecule type" value="Genomic_DNA"/>
</dbReference>
<evidence type="ECO:0000313" key="1">
    <source>
        <dbReference type="EMBL" id="MCZ0808645.1"/>
    </source>
</evidence>
<reference evidence="2 3" key="1">
    <citation type="submission" date="2018-02" db="EMBL/GenBank/DDBJ databases">
        <title>Comparative analysis of genomes of three Brevibacillus laterosporus strains producers of potent antimicrobials isolated from silage.</title>
        <authorList>
            <person name="Kojic M."/>
            <person name="Miljkovic M."/>
            <person name="Studholme D."/>
            <person name="Filipic B."/>
        </authorList>
    </citation>
    <scope>NUCLEOTIDE SEQUENCE [LARGE SCALE GENOMIC DNA]</scope>
    <source>
        <strain evidence="2 3">BGSP11</strain>
    </source>
</reference>
<name>A0AAP3DKF3_BRELA</name>
<accession>A0AAP3DKF3</accession>
<sequence>MEFALIMALLGIVFLLLEKVSSLQKQLKKMDVILQQIATQVGVPDYSDITKSSSIGVQNHPINTKLSRLLSEGKKIEAIKEARKELGLSLKEAKDYVERL</sequence>
<organism evidence="1 4">
    <name type="scientific">Brevibacillus laterosporus</name>
    <name type="common">Bacillus laterosporus</name>
    <dbReference type="NCBI Taxonomy" id="1465"/>
    <lineage>
        <taxon>Bacteria</taxon>
        <taxon>Bacillati</taxon>
        <taxon>Bacillota</taxon>
        <taxon>Bacilli</taxon>
        <taxon>Bacillales</taxon>
        <taxon>Paenibacillaceae</taxon>
        <taxon>Brevibacillus</taxon>
    </lineage>
</organism>
<dbReference type="RefSeq" id="WP_094699075.1">
    <property type="nucleotide sequence ID" value="NZ_JAKRCY010000004.1"/>
</dbReference>
<dbReference type="InterPro" id="IPR014719">
    <property type="entry name" value="Ribosomal_bL12_C/ClpS-like"/>
</dbReference>
<evidence type="ECO:0000313" key="3">
    <source>
        <dbReference type="Proteomes" id="UP000239759"/>
    </source>
</evidence>
<dbReference type="SUPFAM" id="SSF54736">
    <property type="entry name" value="ClpS-like"/>
    <property type="match status" value="1"/>
</dbReference>
<reference evidence="1" key="2">
    <citation type="submission" date="2022-09" db="EMBL/GenBank/DDBJ databases">
        <title>Genome analysis and characterization of larvicidal activity of Brevibacillus strains.</title>
        <authorList>
            <person name="Patrusheva E.V."/>
            <person name="Izotova A.O."/>
            <person name="Toshchakov S.V."/>
            <person name="Sineoky S.P."/>
        </authorList>
    </citation>
    <scope>NUCLEOTIDE SEQUENCE</scope>
    <source>
        <strain evidence="1">VKPM_B-13247</strain>
    </source>
</reference>